<gene>
    <name evidence="2" type="ORF">AALO17_07170</name>
</gene>
<reference evidence="2 3" key="1">
    <citation type="journal article" date="2016" name="Gut Pathog.">
        <title>Whole genome sequencing of "Faecalibaculum rodentium" ALO17, isolated from C57BL/6J laboratory mouse feces.</title>
        <authorList>
            <person name="Lim S."/>
            <person name="Chang D.H."/>
            <person name="Ahn S."/>
            <person name="Kim B.C."/>
        </authorList>
    </citation>
    <scope>NUCLEOTIDE SEQUENCE [LARGE SCALE GENOMIC DNA]</scope>
    <source>
        <strain evidence="2 3">Alo17</strain>
    </source>
</reference>
<dbReference type="InterPro" id="IPR010982">
    <property type="entry name" value="Lambda_DNA-bd_dom_sf"/>
</dbReference>
<dbReference type="PROSITE" id="PS50943">
    <property type="entry name" value="HTH_CROC1"/>
    <property type="match status" value="1"/>
</dbReference>
<sequence length="144" mass="16180">MANCPVSCLRKGDLMKTVSENRKPVEVDMKEIGSRLRAMRKHMELTQNQAAALAGTTAKHISEAERGVCGVSIQVLAALTGLYDVSADYILFGKVEQDQSPWITHAYNRLSPVKKRFFQEQTEFMLEKLNTMDDAETDRLSQAE</sequence>
<dbReference type="SUPFAM" id="SSF47413">
    <property type="entry name" value="lambda repressor-like DNA-binding domains"/>
    <property type="match status" value="1"/>
</dbReference>
<dbReference type="Pfam" id="PF13560">
    <property type="entry name" value="HTH_31"/>
    <property type="match status" value="1"/>
</dbReference>
<evidence type="ECO:0000313" key="2">
    <source>
        <dbReference type="EMBL" id="AMK53851.1"/>
    </source>
</evidence>
<organism evidence="2 3">
    <name type="scientific">Faecalibaculum rodentium</name>
    <dbReference type="NCBI Taxonomy" id="1702221"/>
    <lineage>
        <taxon>Bacteria</taxon>
        <taxon>Bacillati</taxon>
        <taxon>Bacillota</taxon>
        <taxon>Erysipelotrichia</taxon>
        <taxon>Erysipelotrichales</taxon>
        <taxon>Erysipelotrichaceae</taxon>
        <taxon>Faecalibaculum</taxon>
    </lineage>
</organism>
<protein>
    <recommendedName>
        <fullName evidence="1">HTH cro/C1-type domain-containing protein</fullName>
    </recommendedName>
</protein>
<dbReference type="EMBL" id="CP011391">
    <property type="protein sequence ID" value="AMK53851.1"/>
    <property type="molecule type" value="Genomic_DNA"/>
</dbReference>
<dbReference type="Proteomes" id="UP000069771">
    <property type="component" value="Chromosome"/>
</dbReference>
<dbReference type="SMART" id="SM00530">
    <property type="entry name" value="HTH_XRE"/>
    <property type="match status" value="1"/>
</dbReference>
<dbReference type="STRING" id="1702221.AALO17_07170"/>
<name>A0A140DT74_9FIRM</name>
<dbReference type="CDD" id="cd00093">
    <property type="entry name" value="HTH_XRE"/>
    <property type="match status" value="1"/>
</dbReference>
<dbReference type="KEGG" id="fro:AALO17_07170"/>
<dbReference type="Gene3D" id="1.10.260.40">
    <property type="entry name" value="lambda repressor-like DNA-binding domains"/>
    <property type="match status" value="1"/>
</dbReference>
<feature type="domain" description="HTH cro/C1-type" evidence="1">
    <location>
        <begin position="36"/>
        <end position="90"/>
    </location>
</feature>
<proteinExistence type="predicted"/>
<dbReference type="GO" id="GO:0003677">
    <property type="term" value="F:DNA binding"/>
    <property type="evidence" value="ECO:0007669"/>
    <property type="project" value="InterPro"/>
</dbReference>
<dbReference type="AlphaFoldDB" id="A0A140DT74"/>
<accession>A0A140DT74</accession>
<evidence type="ECO:0000259" key="1">
    <source>
        <dbReference type="PROSITE" id="PS50943"/>
    </source>
</evidence>
<evidence type="ECO:0000313" key="3">
    <source>
        <dbReference type="Proteomes" id="UP000069771"/>
    </source>
</evidence>
<dbReference type="InterPro" id="IPR001387">
    <property type="entry name" value="Cro/C1-type_HTH"/>
</dbReference>
<keyword evidence="3" id="KW-1185">Reference proteome</keyword>